<accession>A0A855SEA6</accession>
<evidence type="ECO:0000256" key="6">
    <source>
        <dbReference type="ARBA" id="ARBA00022837"/>
    </source>
</evidence>
<feature type="active site" description="Charge relay system" evidence="7 8">
    <location>
        <position position="289"/>
    </location>
</feature>
<dbReference type="PANTHER" id="PTHR42884">
    <property type="entry name" value="PROPROTEIN CONVERTASE SUBTILISIN/KEXIN-RELATED"/>
    <property type="match status" value="1"/>
</dbReference>
<dbReference type="AlphaFoldDB" id="A0A855SEA6"/>
<evidence type="ECO:0000256" key="7">
    <source>
        <dbReference type="PIRSR" id="PIRSR615500-1"/>
    </source>
</evidence>
<dbReference type="InterPro" id="IPR036852">
    <property type="entry name" value="Peptidase_S8/S53_dom_sf"/>
</dbReference>
<proteinExistence type="inferred from homology"/>
<dbReference type="InterPro" id="IPR015500">
    <property type="entry name" value="Peptidase_S8_subtilisin-rel"/>
</dbReference>
<protein>
    <recommendedName>
        <fullName evidence="9">P/Homo B domain-containing protein</fullName>
    </recommendedName>
</protein>
<dbReference type="CDD" id="cd04059">
    <property type="entry name" value="Peptidases_S8_Protein_convertases_Kexins_Furin-like"/>
    <property type="match status" value="1"/>
</dbReference>
<reference evidence="10 11" key="1">
    <citation type="submission" date="2018-01" db="EMBL/GenBank/DDBJ databases">
        <title>Whole genome sequencing of Histamine producing bacteria.</title>
        <authorList>
            <person name="Butler K."/>
        </authorList>
    </citation>
    <scope>NUCLEOTIDE SEQUENCE [LARGE SCALE GENOMIC DNA]</scope>
    <source>
        <strain evidence="10 11">A2-1</strain>
    </source>
</reference>
<dbReference type="GO" id="GO:0005737">
    <property type="term" value="C:cytoplasm"/>
    <property type="evidence" value="ECO:0007669"/>
    <property type="project" value="UniProtKB-ARBA"/>
</dbReference>
<dbReference type="SUPFAM" id="SSF49785">
    <property type="entry name" value="Galactose-binding domain-like"/>
    <property type="match status" value="1"/>
</dbReference>
<feature type="active site" description="Charge relay system" evidence="7 8">
    <location>
        <position position="329"/>
    </location>
</feature>
<keyword evidence="6" id="KW-0106">Calcium</keyword>
<dbReference type="Pfam" id="PF00082">
    <property type="entry name" value="Peptidase_S8"/>
    <property type="match status" value="1"/>
</dbReference>
<keyword evidence="2 8" id="KW-0645">Protease</keyword>
<dbReference type="GO" id="GO:0012505">
    <property type="term" value="C:endomembrane system"/>
    <property type="evidence" value="ECO:0007669"/>
    <property type="project" value="UniProtKB-ARBA"/>
</dbReference>
<dbReference type="PANTHER" id="PTHR42884:SF14">
    <property type="entry name" value="NEUROENDOCRINE CONVERTASE 1"/>
    <property type="match status" value="1"/>
</dbReference>
<dbReference type="Pfam" id="PF01483">
    <property type="entry name" value="P_proprotein"/>
    <property type="match status" value="1"/>
</dbReference>
<evidence type="ECO:0000259" key="9">
    <source>
        <dbReference type="PROSITE" id="PS51829"/>
    </source>
</evidence>
<dbReference type="EMBL" id="PYOY01000002">
    <property type="protein sequence ID" value="PSX08487.1"/>
    <property type="molecule type" value="Genomic_DNA"/>
</dbReference>
<dbReference type="InterPro" id="IPR034182">
    <property type="entry name" value="Kexin/furin"/>
</dbReference>
<evidence type="ECO:0000256" key="4">
    <source>
        <dbReference type="ARBA" id="ARBA00022801"/>
    </source>
</evidence>
<name>A0A855SEA6_PHOAN</name>
<dbReference type="InterPro" id="IPR008979">
    <property type="entry name" value="Galactose-bd-like_sf"/>
</dbReference>
<dbReference type="PROSITE" id="PS00136">
    <property type="entry name" value="SUBTILASE_ASP"/>
    <property type="match status" value="1"/>
</dbReference>
<dbReference type="SUPFAM" id="SSF52743">
    <property type="entry name" value="Subtilisin-like"/>
    <property type="match status" value="1"/>
</dbReference>
<keyword evidence="5 8" id="KW-0720">Serine protease</keyword>
<dbReference type="InterPro" id="IPR023828">
    <property type="entry name" value="Peptidase_S8_Ser-AS"/>
</dbReference>
<evidence type="ECO:0000256" key="2">
    <source>
        <dbReference type="ARBA" id="ARBA00022670"/>
    </source>
</evidence>
<dbReference type="InterPro" id="IPR000209">
    <property type="entry name" value="Peptidase_S8/S53_dom"/>
</dbReference>
<dbReference type="Gene3D" id="3.40.50.200">
    <property type="entry name" value="Peptidase S8/S53 domain"/>
    <property type="match status" value="1"/>
</dbReference>
<feature type="active site" description="Charge relay system" evidence="7 8">
    <location>
        <position position="549"/>
    </location>
</feature>
<dbReference type="GO" id="GO:0016485">
    <property type="term" value="P:protein processing"/>
    <property type="evidence" value="ECO:0007669"/>
    <property type="project" value="TreeGrafter"/>
</dbReference>
<keyword evidence="4 8" id="KW-0378">Hydrolase</keyword>
<feature type="domain" description="P/Homo B" evidence="9">
    <location>
        <begin position="628"/>
        <end position="791"/>
    </location>
</feature>
<dbReference type="Proteomes" id="UP000241440">
    <property type="component" value="Unassembled WGS sequence"/>
</dbReference>
<organism evidence="10 11">
    <name type="scientific">Photobacterium angustum</name>
    <dbReference type="NCBI Taxonomy" id="661"/>
    <lineage>
        <taxon>Bacteria</taxon>
        <taxon>Pseudomonadati</taxon>
        <taxon>Pseudomonadota</taxon>
        <taxon>Gammaproteobacteria</taxon>
        <taxon>Vibrionales</taxon>
        <taxon>Vibrionaceae</taxon>
        <taxon>Photobacterium</taxon>
    </lineage>
</organism>
<comment type="caution">
    <text evidence="10">The sequence shown here is derived from an EMBL/GenBank/DDBJ whole genome shotgun (WGS) entry which is preliminary data.</text>
</comment>
<dbReference type="PRINTS" id="PR00723">
    <property type="entry name" value="SUBTILISIN"/>
</dbReference>
<keyword evidence="3" id="KW-0732">Signal</keyword>
<dbReference type="RefSeq" id="WP_080890315.1">
    <property type="nucleotide sequence ID" value="NZ_JZSV01000005.1"/>
</dbReference>
<dbReference type="InterPro" id="IPR002884">
    <property type="entry name" value="P_dom"/>
</dbReference>
<evidence type="ECO:0000256" key="1">
    <source>
        <dbReference type="ARBA" id="ARBA00005325"/>
    </source>
</evidence>
<dbReference type="GeneID" id="61230005"/>
<dbReference type="PROSITE" id="PS51892">
    <property type="entry name" value="SUBTILASE"/>
    <property type="match status" value="1"/>
</dbReference>
<dbReference type="InterPro" id="IPR023827">
    <property type="entry name" value="Peptidase_S8_Asp-AS"/>
</dbReference>
<evidence type="ECO:0000256" key="5">
    <source>
        <dbReference type="ARBA" id="ARBA00022825"/>
    </source>
</evidence>
<dbReference type="Gene3D" id="2.60.120.260">
    <property type="entry name" value="Galactose-binding domain-like"/>
    <property type="match status" value="1"/>
</dbReference>
<dbReference type="PROSITE" id="PS51829">
    <property type="entry name" value="P_HOMO_B"/>
    <property type="match status" value="1"/>
</dbReference>
<gene>
    <name evidence="10" type="ORF">C0W41_05160</name>
</gene>
<comment type="similarity">
    <text evidence="1">Belongs to the peptidase S8 family. Furin subfamily.</text>
</comment>
<sequence>MKRNIIMNTLVLLSLLGCGGGDSGDTETKGDTSITKDRNSKPKLNGSTVYYYIGNDALIQKLPITDQDGDRVTFEIINSPKSGNFSIDNENSEFTFISNLSSIKEEVISLIASDGIDETEFEVTLKPELVLKPEEFESLNNIVEGKLEFVAGADVEFSYNVISDDNTPSFIPLISDVNRAEIPDVNSFVINDDGSFKLTAQPYSEPIYIDVTLTSNNKTVTAQIKYLTEQKKINIDAFSDPLYFQQWHLNNTGQDAYALSKASEGFDINIGQLHDQGITGKDIHVAIVDSGLEIAHEDLVENVIPGMSYDFVEQDNDPSPNQYETDGDHGTSVAGLTAAVGFNGKGGRGVAPSASLSGFNFLKEQGLDVFYETHGGDKTQTADVINQSYGFNSNIFFPVKYSSNETLILKSYYETASKPALMIKSAGNGFQELGFYWRVNSSEEEARLPAQIANSDPESASFYNTVVSALNANRETPLSSYSTVGASVLFAAPGGEYGFEYPAMITTDVAGCDRGYSIEYGFGGYSGGLDDEIQSESECSYTSRFNGTSSAAPVASGVAALIMQSNPELSWRDVRYIMAKTATKIDLDFVPVILSQDGEQYIAEPGWVTNGAGNRYHNWYGYGMINAVEAVQMATRNYTLLPPLIESEFITSDVIGAVEIPENFEGITKQIEITDDITIEAIQLKLDLDHERMSDIAVEVISPSGTRSVVATPRHLHYINPKNYFGYDAEILFLSHAFLDEVAAGIWTVKIVDTNKNTMKIADYDDNELELPNNYLSGLLFDASIKVYGHK</sequence>
<dbReference type="GO" id="GO:0004252">
    <property type="term" value="F:serine-type endopeptidase activity"/>
    <property type="evidence" value="ECO:0007669"/>
    <property type="project" value="UniProtKB-UniRule"/>
</dbReference>
<dbReference type="PROSITE" id="PS51257">
    <property type="entry name" value="PROKAR_LIPOPROTEIN"/>
    <property type="match status" value="1"/>
</dbReference>
<evidence type="ECO:0000313" key="11">
    <source>
        <dbReference type="Proteomes" id="UP000241440"/>
    </source>
</evidence>
<evidence type="ECO:0000256" key="3">
    <source>
        <dbReference type="ARBA" id="ARBA00022729"/>
    </source>
</evidence>
<dbReference type="GO" id="GO:0016020">
    <property type="term" value="C:membrane"/>
    <property type="evidence" value="ECO:0007669"/>
    <property type="project" value="TreeGrafter"/>
</dbReference>
<evidence type="ECO:0000313" key="10">
    <source>
        <dbReference type="EMBL" id="PSX08487.1"/>
    </source>
</evidence>
<evidence type="ECO:0000256" key="8">
    <source>
        <dbReference type="PROSITE-ProRule" id="PRU01240"/>
    </source>
</evidence>
<dbReference type="PROSITE" id="PS00138">
    <property type="entry name" value="SUBTILASE_SER"/>
    <property type="match status" value="1"/>
</dbReference>